<proteinExistence type="inferred from homology"/>
<dbReference type="EMBL" id="CP012333">
    <property type="protein sequence ID" value="AKU95996.1"/>
    <property type="molecule type" value="Genomic_DNA"/>
</dbReference>
<dbReference type="Gene3D" id="3.40.50.720">
    <property type="entry name" value="NAD(P)-binding Rossmann-like Domain"/>
    <property type="match status" value="1"/>
</dbReference>
<reference evidence="3 4" key="1">
    <citation type="submission" date="2015-08" db="EMBL/GenBank/DDBJ databases">
        <authorList>
            <person name="Babu N.S."/>
            <person name="Beckwith C.J."/>
            <person name="Beseler K.G."/>
            <person name="Brison A."/>
            <person name="Carone J.V."/>
            <person name="Caskin T.P."/>
            <person name="Diamond M."/>
            <person name="Durham M.E."/>
            <person name="Foxe J.M."/>
            <person name="Go M."/>
            <person name="Henderson B.A."/>
            <person name="Jones I.B."/>
            <person name="McGettigan J.A."/>
            <person name="Micheletti S.J."/>
            <person name="Nasrallah M.E."/>
            <person name="Ortiz D."/>
            <person name="Piller C.R."/>
            <person name="Privatt S.R."/>
            <person name="Schneider S.L."/>
            <person name="Sharp S."/>
            <person name="Smith T.C."/>
            <person name="Stanton J.D."/>
            <person name="Ullery H.E."/>
            <person name="Wilson R.J."/>
            <person name="Serrano M.G."/>
            <person name="Buck G."/>
            <person name="Lee V."/>
            <person name="Wang Y."/>
            <person name="Carvalho R."/>
            <person name="Voegtly L."/>
            <person name="Shi R."/>
            <person name="Duckworth R."/>
            <person name="Johnson A."/>
            <person name="Loviza R."/>
            <person name="Walstead R."/>
            <person name="Shah Z."/>
            <person name="Kiflezghi M."/>
            <person name="Wade K."/>
            <person name="Ball S.L."/>
            <person name="Bradley K.W."/>
            <person name="Asai D.J."/>
            <person name="Bowman C.A."/>
            <person name="Russell D.A."/>
            <person name="Pope W.H."/>
            <person name="Jacobs-Sera D."/>
            <person name="Hendrix R.W."/>
            <person name="Hatfull G.F."/>
        </authorList>
    </citation>
    <scope>NUCLEOTIDE SEQUENCE [LARGE SCALE GENOMIC DNA]</scope>
    <source>
        <strain evidence="3 4">DSM 27648</strain>
    </source>
</reference>
<dbReference type="SUPFAM" id="SSF51735">
    <property type="entry name" value="NAD(P)-binding Rossmann-fold domains"/>
    <property type="match status" value="1"/>
</dbReference>
<sequence>MRVLVTGGSGFLGSHVAEQLAKQGHTVRALVRRSSNRKFLQTLSGIEFAEGSVEDRRSVDEAMKGGVDAVVHSAGLVKARNEAEFYECNTQGTVNLLEAAIEHAPNLKRFVHVSSLEACGPSLDRQPVPVDQERPVTAYGRSKLAAEKACVQRKDKLPVVILRPAAIYGPRDVEILEAFRAASKRQYPVMGDGSMLGCYTYGPDCARACIQAIEANIPSGKIYFVDDGEPMSMARAMGEVLPEAIGRKPILRFGIPFPVLQLASLGVETYGRVRGKAVMLTREKVKMLSHHWVCESASTRADLGWTPEVTFEEGVKKTAAWYRQNGWL</sequence>
<dbReference type="Proteomes" id="UP000064967">
    <property type="component" value="Chromosome"/>
</dbReference>
<gene>
    <name evidence="3" type="ORF">AKJ09_02660</name>
</gene>
<accession>A0A0K1PRJ2</accession>
<evidence type="ECO:0000313" key="4">
    <source>
        <dbReference type="Proteomes" id="UP000064967"/>
    </source>
</evidence>
<dbReference type="RefSeq" id="WP_146647353.1">
    <property type="nucleotide sequence ID" value="NZ_CP012333.1"/>
</dbReference>
<dbReference type="InterPro" id="IPR036291">
    <property type="entry name" value="NAD(P)-bd_dom_sf"/>
</dbReference>
<dbReference type="OrthoDB" id="9804595at2"/>
<evidence type="ECO:0000313" key="3">
    <source>
        <dbReference type="EMBL" id="AKU95996.1"/>
    </source>
</evidence>
<dbReference type="STRING" id="1391654.AKJ09_02660"/>
<feature type="domain" description="NAD-dependent epimerase/dehydratase" evidence="2">
    <location>
        <begin position="3"/>
        <end position="223"/>
    </location>
</feature>
<protein>
    <submittedName>
        <fullName evidence="3">UDP-glucose 4-epimerase</fullName>
    </submittedName>
</protein>
<evidence type="ECO:0000259" key="2">
    <source>
        <dbReference type="Pfam" id="PF01370"/>
    </source>
</evidence>
<dbReference type="AlphaFoldDB" id="A0A0K1PRJ2"/>
<name>A0A0K1PRJ2_9BACT</name>
<dbReference type="PATRIC" id="fig|1391654.3.peg.2695"/>
<keyword evidence="4" id="KW-1185">Reference proteome</keyword>
<organism evidence="3 4">
    <name type="scientific">Labilithrix luteola</name>
    <dbReference type="NCBI Taxonomy" id="1391654"/>
    <lineage>
        <taxon>Bacteria</taxon>
        <taxon>Pseudomonadati</taxon>
        <taxon>Myxococcota</taxon>
        <taxon>Polyangia</taxon>
        <taxon>Polyangiales</taxon>
        <taxon>Labilitrichaceae</taxon>
        <taxon>Labilithrix</taxon>
    </lineage>
</organism>
<comment type="similarity">
    <text evidence="1">Belongs to the NAD(P)-dependent epimerase/dehydratase family.</text>
</comment>
<dbReference type="InterPro" id="IPR001509">
    <property type="entry name" value="Epimerase_deHydtase"/>
</dbReference>
<dbReference type="KEGG" id="llu:AKJ09_02660"/>
<evidence type="ECO:0000256" key="1">
    <source>
        <dbReference type="ARBA" id="ARBA00007637"/>
    </source>
</evidence>
<dbReference type="PANTHER" id="PTHR43000">
    <property type="entry name" value="DTDP-D-GLUCOSE 4,6-DEHYDRATASE-RELATED"/>
    <property type="match status" value="1"/>
</dbReference>
<dbReference type="Pfam" id="PF01370">
    <property type="entry name" value="Epimerase"/>
    <property type="match status" value="1"/>
</dbReference>